<dbReference type="Pfam" id="PF13843">
    <property type="entry name" value="DDE_Tnp_1_7"/>
    <property type="match status" value="1"/>
</dbReference>
<organism evidence="3">
    <name type="scientific">Fusarium oxysporum (strain Fo5176)</name>
    <name type="common">Fusarium vascular wilt</name>
    <dbReference type="NCBI Taxonomy" id="660025"/>
    <lineage>
        <taxon>Eukaryota</taxon>
        <taxon>Fungi</taxon>
        <taxon>Dikarya</taxon>
        <taxon>Ascomycota</taxon>
        <taxon>Pezizomycotina</taxon>
        <taxon>Sordariomycetes</taxon>
        <taxon>Hypocreomycetidae</taxon>
        <taxon>Hypocreales</taxon>
        <taxon>Nectriaceae</taxon>
        <taxon>Fusarium</taxon>
        <taxon>Fusarium oxysporum species complex</taxon>
    </lineage>
</organism>
<evidence type="ECO:0000259" key="2">
    <source>
        <dbReference type="Pfam" id="PF13843"/>
    </source>
</evidence>
<dbReference type="AlphaFoldDB" id="F9GAB9"/>
<feature type="region of interest" description="Disordered" evidence="1">
    <location>
        <begin position="475"/>
        <end position="494"/>
    </location>
</feature>
<dbReference type="STRING" id="660025.F9GAB9"/>
<dbReference type="PANTHER" id="PTHR46599:SF3">
    <property type="entry name" value="PIGGYBAC TRANSPOSABLE ELEMENT-DERIVED PROTEIN 4"/>
    <property type="match status" value="1"/>
</dbReference>
<dbReference type="InterPro" id="IPR029526">
    <property type="entry name" value="PGBD"/>
</dbReference>
<gene>
    <name evidence="3" type="ORF">FOXB_15601</name>
</gene>
<accession>F9GAB9</accession>
<dbReference type="PANTHER" id="PTHR46599">
    <property type="entry name" value="PIGGYBAC TRANSPOSABLE ELEMENT-DERIVED PROTEIN 4"/>
    <property type="match status" value="1"/>
</dbReference>
<dbReference type="EMBL" id="AFQF01004056">
    <property type="protein sequence ID" value="EGU73888.1"/>
    <property type="molecule type" value="Genomic_DNA"/>
</dbReference>
<proteinExistence type="predicted"/>
<name>F9GAB9_FUSOF</name>
<reference evidence="3" key="1">
    <citation type="journal article" date="2012" name="Mol. Plant Microbe Interact.">
        <title>A highly conserved effector in Fusarium oxysporum is required for full virulence on Arabidopsis.</title>
        <authorList>
            <person name="Thatcher L.F."/>
            <person name="Gardiner D.M."/>
            <person name="Kazan K."/>
            <person name="Manners J."/>
        </authorList>
    </citation>
    <scope>NUCLEOTIDE SEQUENCE [LARGE SCALE GENOMIC DNA]</scope>
    <source>
        <strain evidence="3">Fo5176</strain>
    </source>
</reference>
<comment type="caution">
    <text evidence="3">The sequence shown here is derived from an EMBL/GenBank/DDBJ whole genome shotgun (WGS) entry which is preliminary data.</text>
</comment>
<feature type="domain" description="PiggyBac transposable element-derived protein" evidence="2">
    <location>
        <begin position="131"/>
        <end position="436"/>
    </location>
</feature>
<sequence>MNSPPILDEIQVKEYDFDDHSFHTHAQQRGLGPAGIIINPPEEAGGHNFIPFNIEDRDFHINIPPPTPLELFQLFTPISLIQSWVYYSESWVSHLIQNGVIDSYNSAISNHCGSISGTGSQLHKCNEEDLPKAFQAAEPWSDLIQKVSAQLYIPGNNITVDECMVPFTGRSKDTTLVKNKPTPVGFKVWVIAQNGLFIRWMWHVKASPYTAIIVELPKKKPAAKPQQGKKRKGRPKETIALSNTAGVVIHLVNMLPKQTYHVFMDNLFSSPNLFRALREAGHGATGTARPNCGITKELKLAKGKDKAGASGFKYNEVKSIPTIDDLVAQIAWKDNSLVLFLSTVYSGADDQRTLKRRKKPANKGAQSKPIQETFGDAVIKVIPIPTISASYNDEMNHVDRGDQIRSYTSYEHRFRRGPWQALLWSFLLDVALANSFILQLKTSQPRWPPYKALESWKRCISDALFIKFAQESGARKRSRAGKEEDMNDTQSRQNHLQRDINHLIHEVGIEEAQKYEWVLD</sequence>
<evidence type="ECO:0000256" key="1">
    <source>
        <dbReference type="SAM" id="MobiDB-lite"/>
    </source>
</evidence>
<evidence type="ECO:0000313" key="3">
    <source>
        <dbReference type="EMBL" id="EGU73888.1"/>
    </source>
</evidence>
<protein>
    <recommendedName>
        <fullName evidence="2">PiggyBac transposable element-derived protein domain-containing protein</fullName>
    </recommendedName>
</protein>